<evidence type="ECO:0000256" key="1">
    <source>
        <dbReference type="SAM" id="MobiDB-lite"/>
    </source>
</evidence>
<feature type="compositionally biased region" description="Basic and acidic residues" evidence="1">
    <location>
        <begin position="193"/>
        <end position="202"/>
    </location>
</feature>
<protein>
    <submittedName>
        <fullName evidence="2">Uncharacterized protein</fullName>
    </submittedName>
</protein>
<name>A0ABR1MHQ6_9PEZI</name>
<keyword evidence="3" id="KW-1185">Reference proteome</keyword>
<proteinExistence type="predicted"/>
<gene>
    <name evidence="2" type="ORF">IWX46DRAFT_436654</name>
</gene>
<dbReference type="Proteomes" id="UP001365128">
    <property type="component" value="Unassembled WGS sequence"/>
</dbReference>
<evidence type="ECO:0000313" key="2">
    <source>
        <dbReference type="EMBL" id="KAK7549955.1"/>
    </source>
</evidence>
<evidence type="ECO:0000313" key="3">
    <source>
        <dbReference type="Proteomes" id="UP001365128"/>
    </source>
</evidence>
<comment type="caution">
    <text evidence="2">The sequence shown here is derived from an EMBL/GenBank/DDBJ whole genome shotgun (WGS) entry which is preliminary data.</text>
</comment>
<sequence>MTDCGRATVAINGRGPARLHRAAWLPILASTQLRPLGLLPPPAGYITEVHVYLPEHDVTIFSISIQSPQATLSSVRHVANKACPDVAASQREIGREQARKKSMWCGVVWMDGRRMEGQKVECSDNQASQEIFDDNKTKHACLRRTYLALRPLHHIPSFRPTCTYIRCRWTDGRQTGRMSDAMRCGDDDDDGDDKNASHHHAEAGWGEAVTPTPPLAFRHMSRWTAQAQREVCTAATVLFSMYVRCDIRRRRLPYRGGPACTGCIRAMQC</sequence>
<dbReference type="EMBL" id="JBBPDW010000008">
    <property type="protein sequence ID" value="KAK7549955.1"/>
    <property type="molecule type" value="Genomic_DNA"/>
</dbReference>
<accession>A0ABR1MHQ6</accession>
<feature type="region of interest" description="Disordered" evidence="1">
    <location>
        <begin position="180"/>
        <end position="210"/>
    </location>
</feature>
<reference evidence="2 3" key="1">
    <citation type="submission" date="2024-04" db="EMBL/GenBank/DDBJ databases">
        <title>Phyllosticta paracitricarpa is synonymous to the EU quarantine fungus P. citricarpa based on phylogenomic analyses.</title>
        <authorList>
            <consortium name="Lawrence Berkeley National Laboratory"/>
            <person name="Van Ingen-Buijs V.A."/>
            <person name="Van Westerhoven A.C."/>
            <person name="Haridas S."/>
            <person name="Skiadas P."/>
            <person name="Martin F."/>
            <person name="Groenewald J.Z."/>
            <person name="Crous P.W."/>
            <person name="Seidl M.F."/>
        </authorList>
    </citation>
    <scope>NUCLEOTIDE SEQUENCE [LARGE SCALE GENOMIC DNA]</scope>
    <source>
        <strain evidence="2 3">CBS 122670</strain>
    </source>
</reference>
<organism evidence="2 3">
    <name type="scientific">Phyllosticta citricarpa</name>
    <dbReference type="NCBI Taxonomy" id="55181"/>
    <lineage>
        <taxon>Eukaryota</taxon>
        <taxon>Fungi</taxon>
        <taxon>Dikarya</taxon>
        <taxon>Ascomycota</taxon>
        <taxon>Pezizomycotina</taxon>
        <taxon>Dothideomycetes</taxon>
        <taxon>Dothideomycetes incertae sedis</taxon>
        <taxon>Botryosphaeriales</taxon>
        <taxon>Phyllostictaceae</taxon>
        <taxon>Phyllosticta</taxon>
    </lineage>
</organism>